<dbReference type="FunFam" id="1.10.20.10:FF:000025">
    <property type="entry name" value="Transcription initiation factor TFIID subunit 11"/>
    <property type="match status" value="1"/>
</dbReference>
<organism evidence="7 8">
    <name type="scientific">Owenia fusiformis</name>
    <name type="common">Polychaete worm</name>
    <dbReference type="NCBI Taxonomy" id="6347"/>
    <lineage>
        <taxon>Eukaryota</taxon>
        <taxon>Metazoa</taxon>
        <taxon>Spiralia</taxon>
        <taxon>Lophotrochozoa</taxon>
        <taxon>Annelida</taxon>
        <taxon>Polychaeta</taxon>
        <taxon>Sedentaria</taxon>
        <taxon>Canalipalpata</taxon>
        <taxon>Sabellida</taxon>
        <taxon>Oweniida</taxon>
        <taxon>Oweniidae</taxon>
        <taxon>Owenia</taxon>
    </lineage>
</organism>
<dbReference type="PANTHER" id="PTHR13218">
    <property type="entry name" value="TRANSCRIPTION INITIATION FACTOR TFIID SUBUNIT 11-RELATED"/>
    <property type="match status" value="1"/>
</dbReference>
<name>A0A8J1TX27_OWEFU</name>
<dbReference type="GO" id="GO:0046982">
    <property type="term" value="F:protein heterodimerization activity"/>
    <property type="evidence" value="ECO:0007669"/>
    <property type="project" value="InterPro"/>
</dbReference>
<keyword evidence="8" id="KW-1185">Reference proteome</keyword>
<evidence type="ECO:0000256" key="4">
    <source>
        <dbReference type="ARBA" id="ARBA00023163"/>
    </source>
</evidence>
<evidence type="ECO:0000256" key="5">
    <source>
        <dbReference type="ARBA" id="ARBA00023242"/>
    </source>
</evidence>
<dbReference type="InterPro" id="IPR006809">
    <property type="entry name" value="TAFII28_dom"/>
</dbReference>
<protein>
    <submittedName>
        <fullName evidence="7">Uncharacterized protein</fullName>
    </submittedName>
</protein>
<dbReference type="PANTHER" id="PTHR13218:SF8">
    <property type="entry name" value="TRANSCRIPTION INITIATION FACTOR TFIID SUBUNIT 11"/>
    <property type="match status" value="1"/>
</dbReference>
<keyword evidence="3" id="KW-0805">Transcription regulation</keyword>
<evidence type="ECO:0000313" key="7">
    <source>
        <dbReference type="EMBL" id="CAH1787587.1"/>
    </source>
</evidence>
<evidence type="ECO:0000256" key="6">
    <source>
        <dbReference type="SAM" id="MobiDB-lite"/>
    </source>
</evidence>
<dbReference type="GO" id="GO:0016251">
    <property type="term" value="F:RNA polymerase II general transcription initiation factor activity"/>
    <property type="evidence" value="ECO:0007669"/>
    <property type="project" value="TreeGrafter"/>
</dbReference>
<dbReference type="Proteomes" id="UP000749559">
    <property type="component" value="Unassembled WGS sequence"/>
</dbReference>
<evidence type="ECO:0000256" key="3">
    <source>
        <dbReference type="ARBA" id="ARBA00023015"/>
    </source>
</evidence>
<sequence>MDSNINDVDEKKEIDNLEDLETLEPLPKRIKIEENEPNEKDEKKLGEEIQTETQTSQNQGENKDEASKAAGPSAPAPTVEEAETGEEQGEDSKQSKKEKQEEERKKMQVLVSNFSEDQLNRYEMYRRAAFPKAAIKKLMSSVTGSIPSQNVVIAMAGISKVFVGELVEEALNVIEQWNEKPPIQPKHLREATRRLKHKGLFPNSKHKQKLFL</sequence>
<proteinExistence type="inferred from homology"/>
<dbReference type="GO" id="GO:0051123">
    <property type="term" value="P:RNA polymerase II preinitiation complex assembly"/>
    <property type="evidence" value="ECO:0007669"/>
    <property type="project" value="InterPro"/>
</dbReference>
<dbReference type="GO" id="GO:0005669">
    <property type="term" value="C:transcription factor TFIID complex"/>
    <property type="evidence" value="ECO:0007669"/>
    <property type="project" value="InterPro"/>
</dbReference>
<dbReference type="InterPro" id="IPR045127">
    <property type="entry name" value="TAF11-like"/>
</dbReference>
<keyword evidence="5" id="KW-0539">Nucleus</keyword>
<feature type="region of interest" description="Disordered" evidence="6">
    <location>
        <begin position="1"/>
        <end position="106"/>
    </location>
</feature>
<feature type="compositionally biased region" description="Polar residues" evidence="6">
    <location>
        <begin position="51"/>
        <end position="60"/>
    </location>
</feature>
<gene>
    <name evidence="7" type="ORF">OFUS_LOCUS13249</name>
</gene>
<comment type="caution">
    <text evidence="7">The sequence shown here is derived from an EMBL/GenBank/DDBJ whole genome shotgun (WGS) entry which is preliminary data.</text>
</comment>
<feature type="compositionally biased region" description="Basic and acidic residues" evidence="6">
    <location>
        <begin position="26"/>
        <end position="47"/>
    </location>
</feature>
<evidence type="ECO:0000256" key="1">
    <source>
        <dbReference type="ARBA" id="ARBA00004123"/>
    </source>
</evidence>
<dbReference type="AlphaFoldDB" id="A0A8J1TX27"/>
<dbReference type="SUPFAM" id="SSF47113">
    <property type="entry name" value="Histone-fold"/>
    <property type="match status" value="1"/>
</dbReference>
<dbReference type="CDD" id="cd08048">
    <property type="entry name" value="HFD_TAF11"/>
    <property type="match status" value="1"/>
</dbReference>
<keyword evidence="4" id="KW-0804">Transcription</keyword>
<feature type="compositionally biased region" description="Basic and acidic residues" evidence="6">
    <location>
        <begin position="90"/>
        <end position="106"/>
    </location>
</feature>
<dbReference type="Pfam" id="PF04719">
    <property type="entry name" value="TAFII28"/>
    <property type="match status" value="1"/>
</dbReference>
<comment type="subcellular location">
    <subcellularLocation>
        <location evidence="1">Nucleus</location>
    </subcellularLocation>
</comment>
<comment type="similarity">
    <text evidence="2">Belongs to the TAF11 family.</text>
</comment>
<dbReference type="InterPro" id="IPR009072">
    <property type="entry name" value="Histone-fold"/>
</dbReference>
<dbReference type="OrthoDB" id="28335at2759"/>
<accession>A0A8J1TX27</accession>
<evidence type="ECO:0000256" key="2">
    <source>
        <dbReference type="ARBA" id="ARBA00009788"/>
    </source>
</evidence>
<feature type="compositionally biased region" description="Acidic residues" evidence="6">
    <location>
        <begin position="80"/>
        <end position="89"/>
    </location>
</feature>
<feature type="compositionally biased region" description="Low complexity" evidence="6">
    <location>
        <begin position="68"/>
        <end position="79"/>
    </location>
</feature>
<dbReference type="EMBL" id="CAIIXF020000006">
    <property type="protein sequence ID" value="CAH1787587.1"/>
    <property type="molecule type" value="Genomic_DNA"/>
</dbReference>
<reference evidence="7" key="1">
    <citation type="submission" date="2022-03" db="EMBL/GenBank/DDBJ databases">
        <authorList>
            <person name="Martin C."/>
        </authorList>
    </citation>
    <scope>NUCLEOTIDE SEQUENCE</scope>
</reference>
<dbReference type="Gene3D" id="1.10.20.10">
    <property type="entry name" value="Histone, subunit A"/>
    <property type="match status" value="1"/>
</dbReference>
<evidence type="ECO:0000313" key="8">
    <source>
        <dbReference type="Proteomes" id="UP000749559"/>
    </source>
</evidence>